<keyword evidence="1" id="KW-1133">Transmembrane helix</keyword>
<feature type="transmembrane region" description="Helical" evidence="1">
    <location>
        <begin position="49"/>
        <end position="67"/>
    </location>
</feature>
<evidence type="ECO:0000256" key="1">
    <source>
        <dbReference type="SAM" id="Phobius"/>
    </source>
</evidence>
<name>A0A8D8Z9L8_9HEMI</name>
<reference evidence="2" key="1">
    <citation type="submission" date="2021-05" db="EMBL/GenBank/DDBJ databases">
        <authorList>
            <person name="Alioto T."/>
            <person name="Alioto T."/>
            <person name="Gomez Garrido J."/>
        </authorList>
    </citation>
    <scope>NUCLEOTIDE SEQUENCE</scope>
</reference>
<keyword evidence="1" id="KW-0472">Membrane</keyword>
<dbReference type="EMBL" id="HBUF01446340">
    <property type="protein sequence ID" value="CAG6743327.1"/>
    <property type="molecule type" value="Transcribed_RNA"/>
</dbReference>
<protein>
    <submittedName>
        <fullName evidence="2">Uncharacterized protein</fullName>
    </submittedName>
</protein>
<feature type="transmembrane region" description="Helical" evidence="1">
    <location>
        <begin position="15"/>
        <end position="37"/>
    </location>
</feature>
<sequence length="145" mass="17548">MCYITSKFHVLLCNLFGNMFIIYNIHNVIFCMVNIYIGKIPFMPHRHEISNRFFSTSSMPFLCSYYWESWLVYWECWLVYWESLVDLLRMLVGLLRKVMMVFGFIEILYITYNIQNKHKETQSDGRNVNIYFVQISGRAKTNIHR</sequence>
<organism evidence="2">
    <name type="scientific">Cacopsylla melanoneura</name>
    <dbReference type="NCBI Taxonomy" id="428564"/>
    <lineage>
        <taxon>Eukaryota</taxon>
        <taxon>Metazoa</taxon>
        <taxon>Ecdysozoa</taxon>
        <taxon>Arthropoda</taxon>
        <taxon>Hexapoda</taxon>
        <taxon>Insecta</taxon>
        <taxon>Pterygota</taxon>
        <taxon>Neoptera</taxon>
        <taxon>Paraneoptera</taxon>
        <taxon>Hemiptera</taxon>
        <taxon>Sternorrhyncha</taxon>
        <taxon>Psylloidea</taxon>
        <taxon>Psyllidae</taxon>
        <taxon>Psyllinae</taxon>
        <taxon>Cacopsylla</taxon>
    </lineage>
</organism>
<feature type="transmembrane region" description="Helical" evidence="1">
    <location>
        <begin position="87"/>
        <end position="110"/>
    </location>
</feature>
<proteinExistence type="predicted"/>
<keyword evidence="1" id="KW-0812">Transmembrane</keyword>
<dbReference type="AlphaFoldDB" id="A0A8D8Z9L8"/>
<evidence type="ECO:0000313" key="2">
    <source>
        <dbReference type="EMBL" id="CAG6743327.1"/>
    </source>
</evidence>
<accession>A0A8D8Z9L8</accession>